<feature type="region of interest" description="Disordered" evidence="1">
    <location>
        <begin position="27"/>
        <end position="49"/>
    </location>
</feature>
<comment type="caution">
    <text evidence="2">The sequence shown here is derived from an EMBL/GenBank/DDBJ whole genome shotgun (WGS) entry which is preliminary data.</text>
</comment>
<name>A0A835GII9_SPOEX</name>
<evidence type="ECO:0000313" key="3">
    <source>
        <dbReference type="Proteomes" id="UP000648187"/>
    </source>
</evidence>
<dbReference type="AlphaFoldDB" id="A0A835GII9"/>
<dbReference type="Proteomes" id="UP000648187">
    <property type="component" value="Unassembled WGS sequence"/>
</dbReference>
<organism evidence="2 3">
    <name type="scientific">Spodoptera exigua</name>
    <name type="common">Beet armyworm</name>
    <name type="synonym">Noctua fulgens</name>
    <dbReference type="NCBI Taxonomy" id="7107"/>
    <lineage>
        <taxon>Eukaryota</taxon>
        <taxon>Metazoa</taxon>
        <taxon>Ecdysozoa</taxon>
        <taxon>Arthropoda</taxon>
        <taxon>Hexapoda</taxon>
        <taxon>Insecta</taxon>
        <taxon>Pterygota</taxon>
        <taxon>Neoptera</taxon>
        <taxon>Endopterygota</taxon>
        <taxon>Lepidoptera</taxon>
        <taxon>Glossata</taxon>
        <taxon>Ditrysia</taxon>
        <taxon>Noctuoidea</taxon>
        <taxon>Noctuidae</taxon>
        <taxon>Amphipyrinae</taxon>
        <taxon>Spodoptera</taxon>
    </lineage>
</organism>
<feature type="compositionally biased region" description="Polar residues" evidence="1">
    <location>
        <begin position="27"/>
        <end position="43"/>
    </location>
</feature>
<sequence>MEPGNSKTEFFTDDNMEEIKRLIKAKMQNNNISSRQTKDASTQTEEDIGLPPCNCKKNLVAFSIRRLVENVPDNRLMEFLNDVEILVNNYKEN</sequence>
<gene>
    <name evidence="2" type="ORF">HW555_006463</name>
</gene>
<evidence type="ECO:0000313" key="2">
    <source>
        <dbReference type="EMBL" id="KAF9416051.1"/>
    </source>
</evidence>
<evidence type="ECO:0000256" key="1">
    <source>
        <dbReference type="SAM" id="MobiDB-lite"/>
    </source>
</evidence>
<protein>
    <submittedName>
        <fullName evidence="2">Uncharacterized protein</fullName>
    </submittedName>
</protein>
<accession>A0A835GII9</accession>
<proteinExistence type="predicted"/>
<dbReference type="EMBL" id="JACKWZ010000097">
    <property type="protein sequence ID" value="KAF9416051.1"/>
    <property type="molecule type" value="Genomic_DNA"/>
</dbReference>
<reference evidence="2" key="1">
    <citation type="submission" date="2020-08" db="EMBL/GenBank/DDBJ databases">
        <title>Spodoptera exigua strain:BAW_Kor-Di-RS1 Genome sequencing and assembly.</title>
        <authorList>
            <person name="Kim J."/>
            <person name="Nam H.Y."/>
            <person name="Kwon M."/>
            <person name="Choi J.H."/>
            <person name="Cho S.R."/>
            <person name="Kim G.-H."/>
        </authorList>
    </citation>
    <scope>NUCLEOTIDE SEQUENCE</scope>
    <source>
        <strain evidence="2">BAW_Kor-Di-RS1</strain>
        <tissue evidence="2">Whole-body</tissue>
    </source>
</reference>
<keyword evidence="3" id="KW-1185">Reference proteome</keyword>